<evidence type="ECO:0000256" key="1">
    <source>
        <dbReference type="ARBA" id="ARBA00004604"/>
    </source>
</evidence>
<name>A0A6P7GAX7_DIAVI</name>
<comment type="similarity">
    <text evidence="2">Belongs to the Clp1 family. NOL9/GRC3 subfamily.</text>
</comment>
<feature type="region of interest" description="Disordered" evidence="10">
    <location>
        <begin position="122"/>
        <end position="153"/>
    </location>
</feature>
<evidence type="ECO:0000256" key="10">
    <source>
        <dbReference type="SAM" id="MobiDB-lite"/>
    </source>
</evidence>
<reference evidence="16" key="1">
    <citation type="submission" date="2025-04" db="UniProtKB">
        <authorList>
            <consortium name="RefSeq"/>
        </authorList>
    </citation>
    <scope>IDENTIFICATION</scope>
    <source>
        <tissue evidence="16">Whole insect</tissue>
    </source>
</reference>
<evidence type="ECO:0000259" key="13">
    <source>
        <dbReference type="Pfam" id="PF25467"/>
    </source>
</evidence>
<feature type="region of interest" description="Disordered" evidence="10">
    <location>
        <begin position="1"/>
        <end position="26"/>
    </location>
</feature>
<reference evidence="14" key="2">
    <citation type="submission" date="2025-05" db="UniProtKB">
        <authorList>
            <consortium name="EnsemblMetazoa"/>
        </authorList>
    </citation>
    <scope>IDENTIFICATION</scope>
</reference>
<dbReference type="SUPFAM" id="SSF52540">
    <property type="entry name" value="P-loop containing nucleoside triphosphate hydrolases"/>
    <property type="match status" value="1"/>
</dbReference>
<protein>
    <recommendedName>
        <fullName evidence="9">Polynucleotide 5'-hydroxyl-kinase NOL9</fullName>
    </recommendedName>
</protein>
<dbReference type="InterPro" id="IPR027417">
    <property type="entry name" value="P-loop_NTPase"/>
</dbReference>
<feature type="compositionally biased region" description="Basic and acidic residues" evidence="10">
    <location>
        <begin position="122"/>
        <end position="140"/>
    </location>
</feature>
<dbReference type="GO" id="GO:0005730">
    <property type="term" value="C:nucleolus"/>
    <property type="evidence" value="ECO:0007669"/>
    <property type="project" value="UniProtKB-SubCell"/>
</dbReference>
<evidence type="ECO:0000313" key="14">
    <source>
        <dbReference type="EnsemblMetazoa" id="XP_028146314.1"/>
    </source>
</evidence>
<dbReference type="InterPro" id="IPR045116">
    <property type="entry name" value="Clp1/Grc3"/>
</dbReference>
<evidence type="ECO:0000256" key="2">
    <source>
        <dbReference type="ARBA" id="ARBA00011003"/>
    </source>
</evidence>
<evidence type="ECO:0000256" key="8">
    <source>
        <dbReference type="ARBA" id="ARBA00023242"/>
    </source>
</evidence>
<feature type="domain" description="Clp1 P-loop" evidence="11">
    <location>
        <begin position="426"/>
        <end position="569"/>
    </location>
</feature>
<dbReference type="InterPro" id="IPR057573">
    <property type="entry name" value="NOL9_N"/>
</dbReference>
<keyword evidence="3" id="KW-0698">rRNA processing</keyword>
<dbReference type="RefSeq" id="XP_028146314.1">
    <property type="nucleotide sequence ID" value="XM_028290513.1"/>
</dbReference>
<dbReference type="GO" id="GO:0051731">
    <property type="term" value="F:polynucleotide 5'-hydroxyl-kinase activity"/>
    <property type="evidence" value="ECO:0007669"/>
    <property type="project" value="InterPro"/>
</dbReference>
<evidence type="ECO:0000313" key="15">
    <source>
        <dbReference type="Proteomes" id="UP001652700"/>
    </source>
</evidence>
<dbReference type="Pfam" id="PF25467">
    <property type="entry name" value="NOL9_C"/>
    <property type="match status" value="1"/>
</dbReference>
<evidence type="ECO:0000259" key="12">
    <source>
        <dbReference type="Pfam" id="PF24419"/>
    </source>
</evidence>
<dbReference type="Proteomes" id="UP001652700">
    <property type="component" value="Unplaced"/>
</dbReference>
<evidence type="ECO:0000313" key="16">
    <source>
        <dbReference type="RefSeq" id="XP_028146314.1"/>
    </source>
</evidence>
<dbReference type="PANTHER" id="PTHR12755">
    <property type="entry name" value="CLEAVAGE/POLYADENYLATION FACTOR IA SUBUNIT CLP1P"/>
    <property type="match status" value="1"/>
</dbReference>
<dbReference type="GO" id="GO:0000448">
    <property type="term" value="P:cleavage in ITS2 between 5.8S rRNA and LSU-rRNA of tricistronic rRNA transcript (SSU-rRNA, 5.8S rRNA, LSU-rRNA)"/>
    <property type="evidence" value="ECO:0007669"/>
    <property type="project" value="TreeGrafter"/>
</dbReference>
<dbReference type="AlphaFoldDB" id="A0A6P7GAX7"/>
<dbReference type="InterPro" id="IPR057570">
    <property type="entry name" value="NOL9_C"/>
</dbReference>
<dbReference type="Pfam" id="PF16575">
    <property type="entry name" value="CLP1_P"/>
    <property type="match status" value="1"/>
</dbReference>
<dbReference type="InterPro" id="IPR032319">
    <property type="entry name" value="CLP1_P"/>
</dbReference>
<evidence type="ECO:0000259" key="11">
    <source>
        <dbReference type="Pfam" id="PF16575"/>
    </source>
</evidence>
<gene>
    <name evidence="16" type="primary">LOC114339828</name>
</gene>
<keyword evidence="4" id="KW-0808">Transferase</keyword>
<dbReference type="FunCoup" id="A0A6P7GAX7">
    <property type="interactions" value="754"/>
</dbReference>
<comment type="subcellular location">
    <subcellularLocation>
        <location evidence="1">Nucleus</location>
        <location evidence="1">Nucleolus</location>
    </subcellularLocation>
</comment>
<dbReference type="PANTHER" id="PTHR12755:SF3">
    <property type="entry name" value="POLYNUCLEOTIDE 5'-HYDROXYL-KINASE NOL9"/>
    <property type="match status" value="1"/>
</dbReference>
<sequence>MMEKLEKIKKKKMKPTAKPDDLQKKGEETFSLKSFGKVCETLADFNVMESYIGIEYDFQRKPMKNVKITSCTVSDLNPGNDKSTNQIPMSVFVENVTHLPSRRQVHTKEKKIGDQVKEKLQNHAEKQRKQKNKGGDKKAQAVEQDPQAPAAKQVKIHKENMEKVPPEIAQKSQKTKENQKKIQEIALREESPPRLVPIIDSSTKNKQVKIHKETIEKLPLAIAQESPRAKEKQTKIQNGEPTEELPSILDPITIDTNTSTKFELLLWENNQRLVILKENETLTCYGYCSIKVIYGKLQILGCVLDKRSKVVDLYSPRGGSLLALKNITNEKESVKNLASLKEHDVLKETTINKKDVIFIVSSGTESDKIKFLKQYTSEQIFPNITNSKTPQVTFYNSGKFNAIAIHPEWDSIIKMVNESSRMLVVGGTGVGKSTFVRYSINRLLSMFPKVRVIDLDPGQSEFTVPGCISVIEVSEPVLGPSYTHLRKVKRSVLTNIDTGNAVNKYLNGIKKLMNSITNFEDMPTLINYMGFTQSKGINIACSAVTFVKPTHLVQIKSLDDRNNFETKLKARILKDYCNIFVSDNSNSLKYSHIQLMSMNSQKKVGFSLKPRQIREMAVVAYFSQIMSDDVNHLSSHKIPMYKINLSAIKLSNDRGQKIPPAAVNAQLVALCSEKDSDGYFEVLGHGIVREIDEPKNRLVLITPELPQVLENVFHLVRHSVPLPPSMYMDISDVTTSIPFVMTGEVDNRLDQMTRRSYLPANKTSVSV</sequence>
<feature type="domain" description="NOL9 N-terminal" evidence="12">
    <location>
        <begin position="268"/>
        <end position="390"/>
    </location>
</feature>
<accession>A0A6P7GAX7</accession>
<dbReference type="GeneID" id="114339828"/>
<dbReference type="EnsemblMetazoa" id="XM_028290513.2">
    <property type="protein sequence ID" value="XP_028146314.1"/>
    <property type="gene ID" value="LOC114339828"/>
</dbReference>
<organism evidence="16">
    <name type="scientific">Diabrotica virgifera virgifera</name>
    <name type="common">western corn rootworm</name>
    <dbReference type="NCBI Taxonomy" id="50390"/>
    <lineage>
        <taxon>Eukaryota</taxon>
        <taxon>Metazoa</taxon>
        <taxon>Ecdysozoa</taxon>
        <taxon>Arthropoda</taxon>
        <taxon>Hexapoda</taxon>
        <taxon>Insecta</taxon>
        <taxon>Pterygota</taxon>
        <taxon>Neoptera</taxon>
        <taxon>Endopterygota</taxon>
        <taxon>Coleoptera</taxon>
        <taxon>Polyphaga</taxon>
        <taxon>Cucujiformia</taxon>
        <taxon>Chrysomeloidea</taxon>
        <taxon>Chrysomelidae</taxon>
        <taxon>Galerucinae</taxon>
        <taxon>Diabroticina</taxon>
        <taxon>Diabroticites</taxon>
        <taxon>Diabrotica</taxon>
    </lineage>
</organism>
<feature type="compositionally biased region" description="Basic and acidic residues" evidence="10">
    <location>
        <begin position="17"/>
        <end position="26"/>
    </location>
</feature>
<keyword evidence="15" id="KW-1185">Reference proteome</keyword>
<feature type="domain" description="NOL9 C-terminal" evidence="13">
    <location>
        <begin position="638"/>
        <end position="718"/>
    </location>
</feature>
<evidence type="ECO:0000256" key="4">
    <source>
        <dbReference type="ARBA" id="ARBA00022679"/>
    </source>
</evidence>
<dbReference type="Pfam" id="PF24419">
    <property type="entry name" value="Cupin_NOL9"/>
    <property type="match status" value="1"/>
</dbReference>
<keyword evidence="5" id="KW-0547">Nucleotide-binding</keyword>
<keyword evidence="6" id="KW-0418">Kinase</keyword>
<evidence type="ECO:0000256" key="3">
    <source>
        <dbReference type="ARBA" id="ARBA00022552"/>
    </source>
</evidence>
<dbReference type="Gene3D" id="3.40.50.300">
    <property type="entry name" value="P-loop containing nucleotide triphosphate hydrolases"/>
    <property type="match status" value="1"/>
</dbReference>
<dbReference type="OrthoDB" id="2405412at2759"/>
<evidence type="ECO:0000256" key="9">
    <source>
        <dbReference type="ARBA" id="ARBA00071212"/>
    </source>
</evidence>
<keyword evidence="8" id="KW-0539">Nucleus</keyword>
<dbReference type="InParanoid" id="A0A6P7GAX7"/>
<evidence type="ECO:0000256" key="5">
    <source>
        <dbReference type="ARBA" id="ARBA00022741"/>
    </source>
</evidence>
<proteinExistence type="inferred from homology"/>
<dbReference type="GO" id="GO:0005524">
    <property type="term" value="F:ATP binding"/>
    <property type="evidence" value="ECO:0007669"/>
    <property type="project" value="UniProtKB-KW"/>
</dbReference>
<evidence type="ECO:0000256" key="6">
    <source>
        <dbReference type="ARBA" id="ARBA00022777"/>
    </source>
</evidence>
<evidence type="ECO:0000256" key="7">
    <source>
        <dbReference type="ARBA" id="ARBA00022840"/>
    </source>
</evidence>
<dbReference type="KEGG" id="dvv:114339828"/>
<keyword evidence="7" id="KW-0067">ATP-binding</keyword>